<proteinExistence type="predicted"/>
<evidence type="ECO:0000313" key="1">
    <source>
        <dbReference type="EMBL" id="MPR36741.1"/>
    </source>
</evidence>
<dbReference type="RefSeq" id="WP_152764917.1">
    <property type="nucleotide sequence ID" value="NZ_WHLY01000002.1"/>
</dbReference>
<gene>
    <name evidence="1" type="ORF">GBK04_26265</name>
</gene>
<dbReference type="AlphaFoldDB" id="A0A7C9BJJ1"/>
<evidence type="ECO:0000313" key="2">
    <source>
        <dbReference type="Proteomes" id="UP000479293"/>
    </source>
</evidence>
<accession>A0A7C9BJJ1</accession>
<dbReference type="EMBL" id="WHLY01000002">
    <property type="protein sequence ID" value="MPR36741.1"/>
    <property type="molecule type" value="Genomic_DNA"/>
</dbReference>
<keyword evidence="2" id="KW-1185">Reference proteome</keyword>
<dbReference type="Proteomes" id="UP000479293">
    <property type="component" value="Unassembled WGS sequence"/>
</dbReference>
<sequence length="128" mass="14487">MIKSRYISDVLELLLDGDEGKAAKSQIPFLSDTNYEYTEGGGVFISFSHSAEIIEYRLTQENLVLNGVTIDSPELKVGADAAVFLTNGIIDYLEIWSFDGHYPDHELTNYVLKQAWRDSPERIINIKE</sequence>
<name>A0A7C9BJJ1_9BACT</name>
<protein>
    <submittedName>
        <fullName evidence="1">Uncharacterized protein</fullName>
    </submittedName>
</protein>
<comment type="caution">
    <text evidence="1">The sequence shown here is derived from an EMBL/GenBank/DDBJ whole genome shotgun (WGS) entry which is preliminary data.</text>
</comment>
<reference evidence="1 2" key="1">
    <citation type="submission" date="2019-10" db="EMBL/GenBank/DDBJ databases">
        <title>Draft Genome Sequence of Cytophagaceae sp. SJW1-29.</title>
        <authorList>
            <person name="Choi A."/>
        </authorList>
    </citation>
    <scope>NUCLEOTIDE SEQUENCE [LARGE SCALE GENOMIC DNA]</scope>
    <source>
        <strain evidence="1 2">SJW1-29</strain>
    </source>
</reference>
<organism evidence="1 2">
    <name type="scientific">Salmonirosea aquatica</name>
    <dbReference type="NCBI Taxonomy" id="2654236"/>
    <lineage>
        <taxon>Bacteria</taxon>
        <taxon>Pseudomonadati</taxon>
        <taxon>Bacteroidota</taxon>
        <taxon>Cytophagia</taxon>
        <taxon>Cytophagales</taxon>
        <taxon>Spirosomataceae</taxon>
        <taxon>Salmonirosea</taxon>
    </lineage>
</organism>